<dbReference type="AlphaFoldDB" id="A0A5C6XID8"/>
<gene>
    <name evidence="2" type="ORF">FRC96_05555</name>
</gene>
<dbReference type="RefSeq" id="WP_146973519.1">
    <property type="nucleotide sequence ID" value="NZ_VOSL01000025.1"/>
</dbReference>
<dbReference type="GO" id="GO:0006355">
    <property type="term" value="P:regulation of DNA-templated transcription"/>
    <property type="evidence" value="ECO:0007669"/>
    <property type="project" value="InterPro"/>
</dbReference>
<protein>
    <submittedName>
        <fullName evidence="2">Ribbon-helix-helix protein, CopG family</fullName>
    </submittedName>
</protein>
<comment type="caution">
    <text evidence="2">The sequence shown here is derived from an EMBL/GenBank/DDBJ whole genome shotgun (WGS) entry which is preliminary data.</text>
</comment>
<dbReference type="Proteomes" id="UP000321046">
    <property type="component" value="Unassembled WGS sequence"/>
</dbReference>
<accession>A0A5C6XID8</accession>
<name>A0A5C6XID8_9DELT</name>
<dbReference type="OrthoDB" id="5383814at2"/>
<organism evidence="2 3">
    <name type="scientific">Lujinxingia vulgaris</name>
    <dbReference type="NCBI Taxonomy" id="2600176"/>
    <lineage>
        <taxon>Bacteria</taxon>
        <taxon>Deltaproteobacteria</taxon>
        <taxon>Bradymonadales</taxon>
        <taxon>Lujinxingiaceae</taxon>
        <taxon>Lujinxingia</taxon>
    </lineage>
</organism>
<reference evidence="2 3" key="1">
    <citation type="submission" date="2019-08" db="EMBL/GenBank/DDBJ databases">
        <title>Bradymonadales sp. TMQ2.</title>
        <authorList>
            <person name="Liang Q."/>
        </authorList>
    </citation>
    <scope>NUCLEOTIDE SEQUENCE [LARGE SCALE GENOMIC DNA]</scope>
    <source>
        <strain evidence="2 3">TMQ2</strain>
    </source>
</reference>
<proteinExistence type="predicted"/>
<sequence length="194" mass="21932">MTETIQTQLDALAELRLPDLQERFAELVGEETHCPNKTYLLRRIREALEARAAAPASVPTPEPADEVAPTADEPDAHEDDVRLRDLDVEQLRARYVEVVGRATSSHDRRYLIWKIRQAEQGKVPVGPVGRRQPGDPPVEQKVLPLRMSAATVEALDEVWRRRGLKSRMDLFRHALDQYLTDLGEGDAAELVRGR</sequence>
<evidence type="ECO:0000313" key="3">
    <source>
        <dbReference type="Proteomes" id="UP000321046"/>
    </source>
</evidence>
<evidence type="ECO:0000256" key="1">
    <source>
        <dbReference type="SAM" id="MobiDB-lite"/>
    </source>
</evidence>
<evidence type="ECO:0000313" key="2">
    <source>
        <dbReference type="EMBL" id="TXD39740.1"/>
    </source>
</evidence>
<feature type="region of interest" description="Disordered" evidence="1">
    <location>
        <begin position="52"/>
        <end position="80"/>
    </location>
</feature>
<dbReference type="EMBL" id="VOSL01000025">
    <property type="protein sequence ID" value="TXD39740.1"/>
    <property type="molecule type" value="Genomic_DNA"/>
</dbReference>